<dbReference type="GO" id="GO:0030170">
    <property type="term" value="F:pyridoxal phosphate binding"/>
    <property type="evidence" value="ECO:0007669"/>
    <property type="project" value="InterPro"/>
</dbReference>
<dbReference type="InterPro" id="IPR004839">
    <property type="entry name" value="Aminotransferase_I/II_large"/>
</dbReference>
<evidence type="ECO:0000256" key="4">
    <source>
        <dbReference type="ARBA" id="ARBA00022576"/>
    </source>
</evidence>
<evidence type="ECO:0000259" key="10">
    <source>
        <dbReference type="Pfam" id="PF00155"/>
    </source>
</evidence>
<dbReference type="CDD" id="cd00609">
    <property type="entry name" value="AAT_like"/>
    <property type="match status" value="1"/>
</dbReference>
<dbReference type="EMBL" id="JAELUP010000008">
    <property type="protein sequence ID" value="MBJ6360461.1"/>
    <property type="molecule type" value="Genomic_DNA"/>
</dbReference>
<evidence type="ECO:0000256" key="7">
    <source>
        <dbReference type="ARBA" id="ARBA00023102"/>
    </source>
</evidence>
<comment type="cofactor">
    <cofactor evidence="1 9">
        <name>pyridoxal 5'-phosphate</name>
        <dbReference type="ChEBI" id="CHEBI:597326"/>
    </cofactor>
</comment>
<dbReference type="Gene3D" id="3.40.640.10">
    <property type="entry name" value="Type I PLP-dependent aspartate aminotransferase-like (Major domain)"/>
    <property type="match status" value="1"/>
</dbReference>
<dbReference type="NCBIfam" id="TIGR01141">
    <property type="entry name" value="hisC"/>
    <property type="match status" value="1"/>
</dbReference>
<dbReference type="SUPFAM" id="SSF53383">
    <property type="entry name" value="PLP-dependent transferases"/>
    <property type="match status" value="1"/>
</dbReference>
<dbReference type="RefSeq" id="WP_199018010.1">
    <property type="nucleotide sequence ID" value="NZ_JAELUP010000008.1"/>
</dbReference>
<dbReference type="Pfam" id="PF00155">
    <property type="entry name" value="Aminotran_1_2"/>
    <property type="match status" value="1"/>
</dbReference>
<feature type="domain" description="Aminotransferase class I/classII large" evidence="10">
    <location>
        <begin position="27"/>
        <end position="347"/>
    </location>
</feature>
<dbReference type="InterPro" id="IPR005861">
    <property type="entry name" value="HisP_aminotrans"/>
</dbReference>
<dbReference type="InterPro" id="IPR015422">
    <property type="entry name" value="PyrdxlP-dep_Trfase_small"/>
</dbReference>
<dbReference type="InterPro" id="IPR015421">
    <property type="entry name" value="PyrdxlP-dep_Trfase_major"/>
</dbReference>
<evidence type="ECO:0000313" key="11">
    <source>
        <dbReference type="EMBL" id="MBJ6360461.1"/>
    </source>
</evidence>
<dbReference type="AlphaFoldDB" id="A0A934MMZ7"/>
<gene>
    <name evidence="9 11" type="primary">hisC</name>
    <name evidence="11" type="ORF">JFN88_03875</name>
</gene>
<evidence type="ECO:0000256" key="9">
    <source>
        <dbReference type="HAMAP-Rule" id="MF_01023"/>
    </source>
</evidence>
<evidence type="ECO:0000256" key="2">
    <source>
        <dbReference type="ARBA" id="ARBA00005011"/>
    </source>
</evidence>
<dbReference type="Proteomes" id="UP000640274">
    <property type="component" value="Unassembled WGS sequence"/>
</dbReference>
<evidence type="ECO:0000256" key="8">
    <source>
        <dbReference type="ARBA" id="ARBA00047481"/>
    </source>
</evidence>
<organism evidence="11 12">
    <name type="scientific">Paenibacillus roseus</name>
    <dbReference type="NCBI Taxonomy" id="2798579"/>
    <lineage>
        <taxon>Bacteria</taxon>
        <taxon>Bacillati</taxon>
        <taxon>Bacillota</taxon>
        <taxon>Bacilli</taxon>
        <taxon>Bacillales</taxon>
        <taxon>Paenibacillaceae</taxon>
        <taxon>Paenibacillus</taxon>
    </lineage>
</organism>
<reference evidence="11" key="1">
    <citation type="submission" date="2020-12" db="EMBL/GenBank/DDBJ databases">
        <authorList>
            <person name="Huq M.A."/>
        </authorList>
    </citation>
    <scope>NUCLEOTIDE SEQUENCE</scope>
    <source>
        <strain evidence="11">MAHUQ-46</strain>
    </source>
</reference>
<sequence length="357" mass="40165">MNYVLPHIDKLEPYKSGIMPKDHERAIRLHLNESPYPPSPEVLAALQHTSAEVLHRYPDPQCTELRQALADFYQVESSQVFCSNGSSELIGLLFRTLIGEHRRVAIPYPSFALYENVAASYQSETIRIPTDEDFSIDIDQLMACAADVIVLVNPNAPTGLLLPASEVERLARGFDGLVVIDEAYMEFVETDESVIPLIRELPNLLVIRTFSKAYALCGGRVGYALGNSSLISAFEKGRNSYHLNTITQRLALAALKDQQYMKSNAAAVRRTRDAFSSQLAELGFTVFPSQTNFVLCTPPANSQLTAFEWMERLMEQEIYVRYFNADRLRDKLRISIGTDEQMDHVIAQFKAALNYSD</sequence>
<comment type="caution">
    <text evidence="11">The sequence shown here is derived from an EMBL/GenBank/DDBJ whole genome shotgun (WGS) entry which is preliminary data.</text>
</comment>
<evidence type="ECO:0000313" key="12">
    <source>
        <dbReference type="Proteomes" id="UP000640274"/>
    </source>
</evidence>
<keyword evidence="9" id="KW-0028">Amino-acid biosynthesis</keyword>
<dbReference type="PANTHER" id="PTHR43643">
    <property type="entry name" value="HISTIDINOL-PHOSPHATE AMINOTRANSFERASE 2"/>
    <property type="match status" value="1"/>
</dbReference>
<keyword evidence="12" id="KW-1185">Reference proteome</keyword>
<evidence type="ECO:0000256" key="3">
    <source>
        <dbReference type="ARBA" id="ARBA00011738"/>
    </source>
</evidence>
<dbReference type="InterPro" id="IPR001917">
    <property type="entry name" value="Aminotrans_II_pyridoxalP_BS"/>
</dbReference>
<keyword evidence="7 9" id="KW-0368">Histidine biosynthesis</keyword>
<dbReference type="HAMAP" id="MF_01023">
    <property type="entry name" value="HisC_aminotrans_2"/>
    <property type="match status" value="1"/>
</dbReference>
<dbReference type="InterPro" id="IPR050106">
    <property type="entry name" value="HistidinolP_aminotransfase"/>
</dbReference>
<dbReference type="PANTHER" id="PTHR43643:SF3">
    <property type="entry name" value="HISTIDINOL-PHOSPHATE AMINOTRANSFERASE"/>
    <property type="match status" value="1"/>
</dbReference>
<dbReference type="Gene3D" id="3.90.1150.10">
    <property type="entry name" value="Aspartate Aminotransferase, domain 1"/>
    <property type="match status" value="1"/>
</dbReference>
<dbReference type="GO" id="GO:0000105">
    <property type="term" value="P:L-histidine biosynthetic process"/>
    <property type="evidence" value="ECO:0007669"/>
    <property type="project" value="UniProtKB-UniRule"/>
</dbReference>
<keyword evidence="6 9" id="KW-0663">Pyridoxal phosphate</keyword>
<evidence type="ECO:0000256" key="6">
    <source>
        <dbReference type="ARBA" id="ARBA00022898"/>
    </source>
</evidence>
<protein>
    <recommendedName>
        <fullName evidence="9">Histidinol-phosphate aminotransferase</fullName>
        <ecNumber evidence="9">2.6.1.9</ecNumber>
    </recommendedName>
    <alternativeName>
        <fullName evidence="9">Imidazole acetol-phosphate transaminase</fullName>
    </alternativeName>
</protein>
<dbReference type="GO" id="GO:0004400">
    <property type="term" value="F:histidinol-phosphate transaminase activity"/>
    <property type="evidence" value="ECO:0007669"/>
    <property type="project" value="UniProtKB-UniRule"/>
</dbReference>
<comment type="pathway">
    <text evidence="2 9">Amino-acid biosynthesis; L-histidine biosynthesis; L-histidine from 5-phospho-alpha-D-ribose 1-diphosphate: step 7/9.</text>
</comment>
<proteinExistence type="inferred from homology"/>
<keyword evidence="4 9" id="KW-0032">Aminotransferase</keyword>
<dbReference type="EC" id="2.6.1.9" evidence="9"/>
<comment type="subunit">
    <text evidence="3 9">Homodimer.</text>
</comment>
<evidence type="ECO:0000256" key="5">
    <source>
        <dbReference type="ARBA" id="ARBA00022679"/>
    </source>
</evidence>
<feature type="modified residue" description="N6-(pyridoxal phosphate)lysine" evidence="9">
    <location>
        <position position="212"/>
    </location>
</feature>
<accession>A0A934MMZ7</accession>
<evidence type="ECO:0000256" key="1">
    <source>
        <dbReference type="ARBA" id="ARBA00001933"/>
    </source>
</evidence>
<comment type="catalytic activity">
    <reaction evidence="8 9">
        <text>L-histidinol phosphate + 2-oxoglutarate = 3-(imidazol-4-yl)-2-oxopropyl phosphate + L-glutamate</text>
        <dbReference type="Rhea" id="RHEA:23744"/>
        <dbReference type="ChEBI" id="CHEBI:16810"/>
        <dbReference type="ChEBI" id="CHEBI:29985"/>
        <dbReference type="ChEBI" id="CHEBI:57766"/>
        <dbReference type="ChEBI" id="CHEBI:57980"/>
        <dbReference type="EC" id="2.6.1.9"/>
    </reaction>
</comment>
<comment type="similarity">
    <text evidence="9">Belongs to the class-II pyridoxal-phosphate-dependent aminotransferase family. Histidinol-phosphate aminotransferase subfamily.</text>
</comment>
<dbReference type="InterPro" id="IPR015424">
    <property type="entry name" value="PyrdxlP-dep_Trfase"/>
</dbReference>
<keyword evidence="5 9" id="KW-0808">Transferase</keyword>
<dbReference type="PROSITE" id="PS00599">
    <property type="entry name" value="AA_TRANSFER_CLASS_2"/>
    <property type="match status" value="1"/>
</dbReference>
<name>A0A934MMZ7_9BACL</name>